<reference evidence="2" key="1">
    <citation type="submission" date="2017-09" db="EMBL/GenBank/DDBJ databases">
        <title>Depth-based differentiation of microbial function through sediment-hosted aquifers and enrichment of novel symbionts in the deep terrestrial subsurface.</title>
        <authorList>
            <person name="Probst A.J."/>
            <person name="Ladd B."/>
            <person name="Jarett J.K."/>
            <person name="Geller-Mcgrath D.E."/>
            <person name="Sieber C.M.K."/>
            <person name="Emerson J.B."/>
            <person name="Anantharaman K."/>
            <person name="Thomas B.C."/>
            <person name="Malmstrom R."/>
            <person name="Stieglmeier M."/>
            <person name="Klingl A."/>
            <person name="Woyke T."/>
            <person name="Ryan C.M."/>
            <person name="Banfield J.F."/>
        </authorList>
    </citation>
    <scope>NUCLEOTIDE SEQUENCE [LARGE SCALE GENOMIC DNA]</scope>
</reference>
<name>A0A2M6YVN6_9BACT</name>
<evidence type="ECO:0000313" key="2">
    <source>
        <dbReference type="Proteomes" id="UP000230184"/>
    </source>
</evidence>
<sequence>MKSCKLIIQINKPVSKVFQFTLDPKNTPLWIDSIVKEEVNEAPTKVGTIYRNLNKKSVWSEYLVTKYEKDKTFEFVSSDKNYHVKYTLTPLKNYCCELEYFEWVEKGELENPFNIQILKKLKSVLESQKNLVEVFQHQNLKNKSYIVY</sequence>
<organism evidence="1 2">
    <name type="scientific">Candidatus Roizmanbacteria bacterium CG07_land_8_20_14_0_80_34_15</name>
    <dbReference type="NCBI Taxonomy" id="1974849"/>
    <lineage>
        <taxon>Bacteria</taxon>
        <taxon>Candidatus Roizmaniibacteriota</taxon>
    </lineage>
</organism>
<evidence type="ECO:0008006" key="3">
    <source>
        <dbReference type="Google" id="ProtNLM"/>
    </source>
</evidence>
<dbReference type="Gene3D" id="3.30.530.20">
    <property type="match status" value="1"/>
</dbReference>
<dbReference type="Proteomes" id="UP000230184">
    <property type="component" value="Unassembled WGS sequence"/>
</dbReference>
<dbReference type="InterPro" id="IPR023393">
    <property type="entry name" value="START-like_dom_sf"/>
</dbReference>
<dbReference type="AlphaFoldDB" id="A0A2M6YVN6"/>
<gene>
    <name evidence="1" type="ORF">COT02_00250</name>
</gene>
<dbReference type="SUPFAM" id="SSF55961">
    <property type="entry name" value="Bet v1-like"/>
    <property type="match status" value="1"/>
</dbReference>
<proteinExistence type="predicted"/>
<evidence type="ECO:0000313" key="1">
    <source>
        <dbReference type="EMBL" id="PIU37556.1"/>
    </source>
</evidence>
<dbReference type="EMBL" id="PEWY01000008">
    <property type="protein sequence ID" value="PIU37556.1"/>
    <property type="molecule type" value="Genomic_DNA"/>
</dbReference>
<protein>
    <recommendedName>
        <fullName evidence="3">Polyketide cyclase</fullName>
    </recommendedName>
</protein>
<accession>A0A2M6YVN6</accession>
<comment type="caution">
    <text evidence="1">The sequence shown here is derived from an EMBL/GenBank/DDBJ whole genome shotgun (WGS) entry which is preliminary data.</text>
</comment>